<keyword evidence="1" id="KW-1133">Transmembrane helix</keyword>
<feature type="transmembrane region" description="Helical" evidence="1">
    <location>
        <begin position="96"/>
        <end position="115"/>
    </location>
</feature>
<name>A0A0A7KHL9_9DEIO</name>
<evidence type="ECO:0000313" key="2">
    <source>
        <dbReference type="EMBL" id="AIZ44709.1"/>
    </source>
</evidence>
<dbReference type="HOGENOM" id="CLU_151802_0_0_0"/>
<proteinExistence type="predicted"/>
<dbReference type="EMBL" id="CP010028">
    <property type="protein sequence ID" value="AIZ44709.1"/>
    <property type="molecule type" value="Genomic_DNA"/>
</dbReference>
<evidence type="ECO:0000256" key="1">
    <source>
        <dbReference type="SAM" id="Phobius"/>
    </source>
</evidence>
<feature type="transmembrane region" description="Helical" evidence="1">
    <location>
        <begin position="65"/>
        <end position="84"/>
    </location>
</feature>
<feature type="transmembrane region" description="Helical" evidence="1">
    <location>
        <begin position="38"/>
        <end position="58"/>
    </location>
</feature>
<sequence length="127" mass="12971">MLRASFWLTALLFIPLGLLLYFLPPPLAATLGVSPLWLPRVAGGLMLAWGAFQAAAAFAPDGAKVGGLAGGNLLTVAALLPAALRGDALPPAVRTLMLALSGVLLLLAVVALLAAPSRRRASARVEP</sequence>
<dbReference type="STRING" id="1182571.QR90_05755"/>
<gene>
    <name evidence="2" type="ORF">QR90_05755</name>
</gene>
<dbReference type="Proteomes" id="UP000030634">
    <property type="component" value="Chromosome"/>
</dbReference>
<reference evidence="3" key="1">
    <citation type="submission" date="2014-11" db="EMBL/GenBank/DDBJ databases">
        <title>Hymenobacter sp. DG25B genome submission.</title>
        <authorList>
            <person name="Jung H.-Y."/>
            <person name="Kim M.K."/>
            <person name="Srinivasan S."/>
            <person name="Lim S."/>
        </authorList>
    </citation>
    <scope>NUCLEOTIDE SEQUENCE [LARGE SCALE GENOMIC DNA]</scope>
    <source>
        <strain evidence="3">DY59</strain>
    </source>
</reference>
<organism evidence="2 3">
    <name type="scientific">Deinococcus radiopugnans</name>
    <dbReference type="NCBI Taxonomy" id="57497"/>
    <lineage>
        <taxon>Bacteria</taxon>
        <taxon>Thermotogati</taxon>
        <taxon>Deinococcota</taxon>
        <taxon>Deinococci</taxon>
        <taxon>Deinococcales</taxon>
        <taxon>Deinococcaceae</taxon>
        <taxon>Deinococcus</taxon>
    </lineage>
</organism>
<keyword evidence="1" id="KW-0812">Transmembrane</keyword>
<dbReference type="AlphaFoldDB" id="A0A0A7KHL9"/>
<keyword evidence="1" id="KW-0472">Membrane</keyword>
<protein>
    <submittedName>
        <fullName evidence="2">Uncharacterized protein</fullName>
    </submittedName>
</protein>
<evidence type="ECO:0000313" key="3">
    <source>
        <dbReference type="Proteomes" id="UP000030634"/>
    </source>
</evidence>
<dbReference type="RefSeq" id="WP_039682957.1">
    <property type="nucleotide sequence ID" value="NZ_CP010028.1"/>
</dbReference>
<dbReference type="KEGG" id="dsw:QR90_05755"/>
<accession>A0A0A7KHL9</accession>